<protein>
    <submittedName>
        <fullName evidence="1">Uncharacterized protein</fullName>
    </submittedName>
</protein>
<proteinExistence type="predicted"/>
<feature type="non-terminal residue" evidence="1">
    <location>
        <position position="38"/>
    </location>
</feature>
<dbReference type="EMBL" id="CADCTQ010000405">
    <property type="protein sequence ID" value="CAA9294255.1"/>
    <property type="molecule type" value="Genomic_DNA"/>
</dbReference>
<feature type="non-terminal residue" evidence="1">
    <location>
        <position position="1"/>
    </location>
</feature>
<gene>
    <name evidence="1" type="ORF">AVDCRST_MAG56-5818</name>
</gene>
<evidence type="ECO:0000313" key="1">
    <source>
        <dbReference type="EMBL" id="CAA9294255.1"/>
    </source>
</evidence>
<dbReference type="AlphaFoldDB" id="A0A6J4K2U6"/>
<name>A0A6J4K2U6_9SPHI</name>
<sequence>WSPEWTPNTTFCHFCPNRGGCSPFPDCGCGTWLFPVAF</sequence>
<reference evidence="1" key="1">
    <citation type="submission" date="2020-02" db="EMBL/GenBank/DDBJ databases">
        <authorList>
            <person name="Meier V. D."/>
        </authorList>
    </citation>
    <scope>NUCLEOTIDE SEQUENCE</scope>
    <source>
        <strain evidence="1">AVDCRST_MAG56</strain>
    </source>
</reference>
<organism evidence="1">
    <name type="scientific">uncultured Cytophagales bacterium</name>
    <dbReference type="NCBI Taxonomy" id="158755"/>
    <lineage>
        <taxon>Bacteria</taxon>
        <taxon>Pseudomonadati</taxon>
        <taxon>Bacteroidota</taxon>
        <taxon>Sphingobacteriia</taxon>
        <taxon>Sphingobacteriales</taxon>
        <taxon>environmental samples</taxon>
    </lineage>
</organism>
<accession>A0A6J4K2U6</accession>